<dbReference type="Gene3D" id="2.60.40.10">
    <property type="entry name" value="Immunoglobulins"/>
    <property type="match status" value="1"/>
</dbReference>
<feature type="compositionally biased region" description="Polar residues" evidence="1">
    <location>
        <begin position="732"/>
        <end position="749"/>
    </location>
</feature>
<dbReference type="InterPro" id="IPR013783">
    <property type="entry name" value="Ig-like_fold"/>
</dbReference>
<comment type="caution">
    <text evidence="3">The sequence shown here is derived from an EMBL/GenBank/DDBJ whole genome shotgun (WGS) entry which is preliminary data.</text>
</comment>
<dbReference type="OrthoDB" id="121941at2157"/>
<name>A0A847U2Y5_9EURY</name>
<feature type="compositionally biased region" description="Low complexity" evidence="1">
    <location>
        <begin position="681"/>
        <end position="697"/>
    </location>
</feature>
<reference evidence="3" key="1">
    <citation type="submission" date="2019-12" db="EMBL/GenBank/DDBJ databases">
        <title>Whole-genome sequence of Halomicrobium mukohataei pws1.</title>
        <authorList>
            <person name="Verma D.K."/>
            <person name="Gopal K."/>
            <person name="Prasad E.S."/>
        </authorList>
    </citation>
    <scope>NUCLEOTIDE SEQUENCE</scope>
    <source>
        <strain evidence="3">Pws1</strain>
    </source>
</reference>
<keyword evidence="2" id="KW-0472">Membrane</keyword>
<organism evidence="3 4">
    <name type="scientific">Halomicrobium mukohataei</name>
    <dbReference type="NCBI Taxonomy" id="57705"/>
    <lineage>
        <taxon>Archaea</taxon>
        <taxon>Methanobacteriati</taxon>
        <taxon>Methanobacteriota</taxon>
        <taxon>Stenosarchaea group</taxon>
        <taxon>Halobacteria</taxon>
        <taxon>Halobacteriales</taxon>
        <taxon>Haloarculaceae</taxon>
        <taxon>Halomicrobium</taxon>
    </lineage>
</organism>
<proteinExistence type="predicted"/>
<dbReference type="InterPro" id="IPR008964">
    <property type="entry name" value="Invasin/intimin_cell_adhesion"/>
</dbReference>
<protein>
    <recommendedName>
        <fullName evidence="5">Big-1 domain-containing protein</fullName>
    </recommendedName>
</protein>
<evidence type="ECO:0000313" key="4">
    <source>
        <dbReference type="Proteomes" id="UP000608662"/>
    </source>
</evidence>
<evidence type="ECO:0000313" key="3">
    <source>
        <dbReference type="EMBL" id="NLV10013.1"/>
    </source>
</evidence>
<evidence type="ECO:0008006" key="5">
    <source>
        <dbReference type="Google" id="ProtNLM"/>
    </source>
</evidence>
<feature type="transmembrane region" description="Helical" evidence="2">
    <location>
        <begin position="12"/>
        <end position="33"/>
    </location>
</feature>
<sequence>MRLRDDDRAQSVQIGAVLLFAMLVVAFSSYQAFVVPNQNRAVEFNHNQDIRDQMQDLRNELVSIHGETATRSVTLTLGTRYPARLVAVNPGPASGTIRTSETADSGANLTIENATASGETGDFWNGTGRRYDTGFLVYQPSYNVYGQAPETAYENTVLSNRFADESLAATGQTMIDGKRISLVTINGSLSRTQAGSTSLDLEPVSTSTTTVAVSNDSSNVTLSAATQLSESEWDALLADQRDENGGHVLDYEVQTIADARYDRLSVTLEPNVSYRLRMTKVGVGSQVTAEDEAYLTDAAGNATRLETGDTTTVTLELRDAYNNPVTDGQINASAESGTLSPDQVATDENGQATFTYDSTGVAGRQWVDLKFSAVTEPTTSFDGTTPRNVTMRVYVESEPSRSPPAGSGAYNVTWLDPSDQTGIDCPNGVDNPCTLDFSQTSEATLSMATDPIVDGGAVQYATNDTQVGTVSASGTTNAVGENSTTLTPVNNGGVTVYTSSGGGGDRLSLEIINRATLVYNDDAVTNDGPDTDSVAGGVNFSVTNGFGESVTITDVRIAPANSAITTLSDDVFPNDEPLASEVYVAADLSDAHVDYGGGTGVPRTVDLDTDGQSNDGNAQLSDGATATFYLYEFTDGTSSVDMSGEDVEITVTYQPASGGTETKTFTITPTDGSGGGGGGSSAPSATITSATYSAGSSPPSDRYDVTVDVSDVDGDLDRVEYEFVDSSGTVVDTATDNGVSGSSDTSTEQLVARTNERDSSYTIRVTVYDSASNTGSDQTVVPGSG</sequence>
<feature type="region of interest" description="Disordered" evidence="1">
    <location>
        <begin position="659"/>
        <end position="702"/>
    </location>
</feature>
<keyword evidence="2" id="KW-1133">Transmembrane helix</keyword>
<evidence type="ECO:0000256" key="1">
    <source>
        <dbReference type="SAM" id="MobiDB-lite"/>
    </source>
</evidence>
<accession>A0A847U2Y5</accession>
<dbReference type="AlphaFoldDB" id="A0A847U2Y5"/>
<gene>
    <name evidence="3" type="ORF">GOC74_08730</name>
</gene>
<dbReference type="RefSeq" id="WP_170093782.1">
    <property type="nucleotide sequence ID" value="NZ_WOYG01000001.1"/>
</dbReference>
<evidence type="ECO:0000256" key="2">
    <source>
        <dbReference type="SAM" id="Phobius"/>
    </source>
</evidence>
<dbReference type="EMBL" id="WOYG01000001">
    <property type="protein sequence ID" value="NLV10013.1"/>
    <property type="molecule type" value="Genomic_DNA"/>
</dbReference>
<feature type="region of interest" description="Disordered" evidence="1">
    <location>
        <begin position="732"/>
        <end position="757"/>
    </location>
</feature>
<keyword evidence="2" id="KW-0812">Transmembrane</keyword>
<dbReference type="SUPFAM" id="SSF49373">
    <property type="entry name" value="Invasin/intimin cell-adhesion fragments"/>
    <property type="match status" value="1"/>
</dbReference>
<dbReference type="Proteomes" id="UP000608662">
    <property type="component" value="Unassembled WGS sequence"/>
</dbReference>